<evidence type="ECO:0000256" key="9">
    <source>
        <dbReference type="PIRSR" id="PIRSR613078-3"/>
    </source>
</evidence>
<dbReference type="GO" id="GO:0006094">
    <property type="term" value="P:gluconeogenesis"/>
    <property type="evidence" value="ECO:0007669"/>
    <property type="project" value="UniProtKB-UniRule"/>
</dbReference>
<name>A0A6S6M2U5_9BACT</name>
<dbReference type="InterPro" id="IPR005952">
    <property type="entry name" value="Phosphogly_mut1"/>
</dbReference>
<dbReference type="SUPFAM" id="SSF53254">
    <property type="entry name" value="Phosphoglycerate mutase-like"/>
    <property type="match status" value="1"/>
</dbReference>
<sequence length="235" mass="27403">MHQLVLVRHGESAWNKENLFTGWTDVELSERGEEESRDAGRLMKEHGFVFDVAFTSLLKRAVKTLWIMLEQMDQMWIPEHKEWRLNERHYGALQGLNKAQTAEKYGDEQVKLWRRSYEVRPPALPEGDPRHPSFDPRYRSLHKELLPDTECLKDTVERVLPFWEQQAVPALRQGERILIVAHGNSLRGLIKYLDQVSDDGIVGLEIPTGSPLVYQLDHDLKPIRHYYLKDLAQDG</sequence>
<keyword evidence="3 6" id="KW-0312">Gluconeogenesis</keyword>
<feature type="binding site" evidence="6 8">
    <location>
        <position position="98"/>
    </location>
    <ligand>
        <name>substrate</name>
    </ligand>
</feature>
<evidence type="ECO:0000256" key="3">
    <source>
        <dbReference type="ARBA" id="ARBA00022432"/>
    </source>
</evidence>
<evidence type="ECO:0000256" key="6">
    <source>
        <dbReference type="HAMAP-Rule" id="MF_01039"/>
    </source>
</evidence>
<feature type="binding site" evidence="6 8">
    <location>
        <begin position="21"/>
        <end position="22"/>
    </location>
    <ligand>
        <name>substrate</name>
    </ligand>
</feature>
<feature type="site" description="Transition state stabilizer" evidence="6 9">
    <location>
        <position position="182"/>
    </location>
</feature>
<dbReference type="PANTHER" id="PTHR11931">
    <property type="entry name" value="PHOSPHOGLYCERATE MUTASE"/>
    <property type="match status" value="1"/>
</dbReference>
<dbReference type="RefSeq" id="WP_185243325.1">
    <property type="nucleotide sequence ID" value="NZ_AP023213.1"/>
</dbReference>
<comment type="catalytic activity">
    <reaction evidence="1 6 10">
        <text>(2R)-2-phosphoglycerate = (2R)-3-phosphoglycerate</text>
        <dbReference type="Rhea" id="RHEA:15901"/>
        <dbReference type="ChEBI" id="CHEBI:58272"/>
        <dbReference type="ChEBI" id="CHEBI:58289"/>
        <dbReference type="EC" id="5.4.2.11"/>
    </reaction>
</comment>
<dbReference type="KEGG" id="gbn:GEOBRER4_34220"/>
<dbReference type="InterPro" id="IPR013078">
    <property type="entry name" value="His_Pase_superF_clade-1"/>
</dbReference>
<reference evidence="11 12" key="1">
    <citation type="submission" date="2020-06" db="EMBL/GenBank/DDBJ databases">
        <title>Interaction of electrochemicaly active bacteria, Geobacter bremensis R4 on different carbon anode.</title>
        <authorList>
            <person name="Meng L."/>
            <person name="Yoshida N."/>
        </authorList>
    </citation>
    <scope>NUCLEOTIDE SEQUENCE [LARGE SCALE GENOMIC DNA]</scope>
    <source>
        <strain evidence="11 12">R4</strain>
    </source>
</reference>
<dbReference type="CDD" id="cd07067">
    <property type="entry name" value="HP_PGM_like"/>
    <property type="match status" value="1"/>
</dbReference>
<feature type="binding site" evidence="6 8">
    <location>
        <begin position="183"/>
        <end position="184"/>
    </location>
    <ligand>
        <name>substrate</name>
    </ligand>
</feature>
<keyword evidence="12" id="KW-1185">Reference proteome</keyword>
<dbReference type="PROSITE" id="PS00175">
    <property type="entry name" value="PG_MUTASE"/>
    <property type="match status" value="1"/>
</dbReference>
<evidence type="ECO:0000256" key="10">
    <source>
        <dbReference type="RuleBase" id="RU004512"/>
    </source>
</evidence>
<accession>A0A6S6M2U5</accession>
<dbReference type="GO" id="GO:0004619">
    <property type="term" value="F:phosphoglycerate mutase activity"/>
    <property type="evidence" value="ECO:0007669"/>
    <property type="project" value="UniProtKB-UniRule"/>
</dbReference>
<evidence type="ECO:0000256" key="4">
    <source>
        <dbReference type="ARBA" id="ARBA00023152"/>
    </source>
</evidence>
<keyword evidence="4 6" id="KW-0324">Glycolysis</keyword>
<evidence type="ECO:0000313" key="12">
    <source>
        <dbReference type="Proteomes" id="UP000515472"/>
    </source>
</evidence>
<feature type="binding site" evidence="6 8">
    <location>
        <begin position="87"/>
        <end position="90"/>
    </location>
    <ligand>
        <name>substrate</name>
    </ligand>
</feature>
<comment type="similarity">
    <text evidence="2 6">Belongs to the phosphoglycerate mutase family. BPG-dependent PGAM subfamily.</text>
</comment>
<organism evidence="11 12">
    <name type="scientific">Citrifermentans bremense</name>
    <dbReference type="NCBI Taxonomy" id="60035"/>
    <lineage>
        <taxon>Bacteria</taxon>
        <taxon>Pseudomonadati</taxon>
        <taxon>Thermodesulfobacteriota</taxon>
        <taxon>Desulfuromonadia</taxon>
        <taxon>Geobacterales</taxon>
        <taxon>Geobacteraceae</taxon>
        <taxon>Citrifermentans</taxon>
    </lineage>
</organism>
<dbReference type="HAMAP" id="MF_01039">
    <property type="entry name" value="PGAM_GpmA"/>
    <property type="match status" value="1"/>
</dbReference>
<evidence type="ECO:0000256" key="8">
    <source>
        <dbReference type="PIRSR" id="PIRSR613078-2"/>
    </source>
</evidence>
<evidence type="ECO:0000313" key="11">
    <source>
        <dbReference type="EMBL" id="BCG48672.1"/>
    </source>
</evidence>
<dbReference type="FunFam" id="3.40.50.1240:FF:000003">
    <property type="entry name" value="2,3-bisphosphoglycerate-dependent phosphoglycerate mutase"/>
    <property type="match status" value="1"/>
</dbReference>
<dbReference type="EMBL" id="AP023213">
    <property type="protein sequence ID" value="BCG48672.1"/>
    <property type="molecule type" value="Genomic_DNA"/>
</dbReference>
<comment type="pathway">
    <text evidence="6 10">Carbohydrate degradation; glycolysis; pyruvate from D-glyceraldehyde 3-phosphate: step 3/5.</text>
</comment>
<dbReference type="SMART" id="SM00855">
    <property type="entry name" value="PGAM"/>
    <property type="match status" value="1"/>
</dbReference>
<dbReference type="InterPro" id="IPR029033">
    <property type="entry name" value="His_PPase_superfam"/>
</dbReference>
<evidence type="ECO:0000256" key="1">
    <source>
        <dbReference type="ARBA" id="ARBA00000380"/>
    </source>
</evidence>
<dbReference type="Gene3D" id="3.40.50.1240">
    <property type="entry name" value="Phosphoglycerate mutase-like"/>
    <property type="match status" value="1"/>
</dbReference>
<feature type="active site" description="Tele-phosphohistidine intermediate" evidence="6 7">
    <location>
        <position position="9"/>
    </location>
</feature>
<evidence type="ECO:0000256" key="7">
    <source>
        <dbReference type="PIRSR" id="PIRSR613078-1"/>
    </source>
</evidence>
<dbReference type="AlphaFoldDB" id="A0A6S6M2U5"/>
<dbReference type="NCBIfam" id="TIGR01258">
    <property type="entry name" value="pgm_1"/>
    <property type="match status" value="1"/>
</dbReference>
<feature type="binding site" evidence="6 8">
    <location>
        <begin position="8"/>
        <end position="15"/>
    </location>
    <ligand>
        <name>substrate</name>
    </ligand>
</feature>
<evidence type="ECO:0000256" key="2">
    <source>
        <dbReference type="ARBA" id="ARBA00006717"/>
    </source>
</evidence>
<feature type="active site" description="Proton donor/acceptor" evidence="6 7">
    <location>
        <position position="87"/>
    </location>
</feature>
<feature type="binding site" evidence="6 8">
    <location>
        <position position="60"/>
    </location>
    <ligand>
        <name>substrate</name>
    </ligand>
</feature>
<dbReference type="PIRSF" id="PIRSF000709">
    <property type="entry name" value="6PFK_2-Ptase"/>
    <property type="match status" value="1"/>
</dbReference>
<keyword evidence="5 6" id="KW-0413">Isomerase</keyword>
<dbReference type="NCBIfam" id="NF010713">
    <property type="entry name" value="PRK14115.1"/>
    <property type="match status" value="1"/>
</dbReference>
<dbReference type="Pfam" id="PF00300">
    <property type="entry name" value="His_Phos_1"/>
    <property type="match status" value="2"/>
</dbReference>
<feature type="binding site" evidence="6 8">
    <location>
        <begin position="114"/>
        <end position="115"/>
    </location>
    <ligand>
        <name>substrate</name>
    </ligand>
</feature>
<gene>
    <name evidence="6" type="primary">gpmA</name>
    <name evidence="11" type="ORF">GEOBRER4_n3566</name>
</gene>
<protein>
    <recommendedName>
        <fullName evidence="6 10">2,3-bisphosphoglycerate-dependent phosphoglycerate mutase</fullName>
        <shortName evidence="6">BPG-dependent PGAM</shortName>
        <shortName evidence="6">PGAM</shortName>
        <shortName evidence="6">Phosphoglyceromutase</shortName>
        <shortName evidence="6">dPGM</shortName>
        <ecNumber evidence="6 10">5.4.2.11</ecNumber>
    </recommendedName>
</protein>
<dbReference type="EC" id="5.4.2.11" evidence="6 10"/>
<dbReference type="Proteomes" id="UP000515472">
    <property type="component" value="Chromosome"/>
</dbReference>
<dbReference type="GO" id="GO:0006096">
    <property type="term" value="P:glycolytic process"/>
    <property type="evidence" value="ECO:0007669"/>
    <property type="project" value="UniProtKB-UniRule"/>
</dbReference>
<comment type="function">
    <text evidence="6 10">Catalyzes the interconversion of 2-phosphoglycerate and 3-phosphoglycerate.</text>
</comment>
<proteinExistence type="inferred from homology"/>
<dbReference type="UniPathway" id="UPA00109">
    <property type="reaction ID" value="UER00186"/>
</dbReference>
<dbReference type="InterPro" id="IPR001345">
    <property type="entry name" value="PG/BPGM_mutase_AS"/>
</dbReference>
<evidence type="ECO:0000256" key="5">
    <source>
        <dbReference type="ARBA" id="ARBA00023235"/>
    </source>
</evidence>